<dbReference type="PANTHER" id="PTHR43180:SF33">
    <property type="entry name" value="15-HYDROXYPROSTAGLANDIN DEHYDROGENASE [NAD(+)]-LIKE"/>
    <property type="match status" value="1"/>
</dbReference>
<evidence type="ECO:0000256" key="1">
    <source>
        <dbReference type="ARBA" id="ARBA00006484"/>
    </source>
</evidence>
<dbReference type="OrthoDB" id="37659at2759"/>
<keyword evidence="4" id="KW-1185">Reference proteome</keyword>
<name>W6YXI6_COCMI</name>
<dbReference type="HOGENOM" id="CLU_010194_13_1_1"/>
<sequence length="290" mass="31561">MTTYHVSDVEFNSLQGKNIVVIGGVQGIGKATVELAHKNGATVLLADINDTLAQELVSQLKERVIFRHCDMSDWNSVLDLFEFAQRTLNVIHAVVCNAGVVGCSRLFGDERDSQTGRLLPPNLDAIHVNLIGAIHVVKAAAHYLGADDDDFKRAITITGSTAGLVDAPGVDPLYVASKTGLVGLLRSMKMQLASRNINVNLLAPWATGDTPMFTDELLKIWKGLPINKPIDLAKALLMPTTRPEIHGKVFWVGGGKIVEIEDKLRETRPQWLGQELSDGVEEGRQRLSGL</sequence>
<dbReference type="PRINTS" id="PR00081">
    <property type="entry name" value="GDHRDH"/>
</dbReference>
<comment type="similarity">
    <text evidence="1">Belongs to the short-chain dehydrogenases/reductases (SDR) family.</text>
</comment>
<dbReference type="GeneID" id="19118416"/>
<gene>
    <name evidence="3" type="ORF">COCMIDRAFT_103980</name>
</gene>
<reference evidence="3 4" key="1">
    <citation type="journal article" date="2013" name="PLoS Genet.">
        <title>Comparative genome structure, secondary metabolite, and effector coding capacity across Cochliobolus pathogens.</title>
        <authorList>
            <person name="Condon B.J."/>
            <person name="Leng Y."/>
            <person name="Wu D."/>
            <person name="Bushley K.E."/>
            <person name="Ohm R.A."/>
            <person name="Otillar R."/>
            <person name="Martin J."/>
            <person name="Schackwitz W."/>
            <person name="Grimwood J."/>
            <person name="MohdZainudin N."/>
            <person name="Xue C."/>
            <person name="Wang R."/>
            <person name="Manning V.A."/>
            <person name="Dhillon B."/>
            <person name="Tu Z.J."/>
            <person name="Steffenson B.J."/>
            <person name="Salamov A."/>
            <person name="Sun H."/>
            <person name="Lowry S."/>
            <person name="LaButti K."/>
            <person name="Han J."/>
            <person name="Copeland A."/>
            <person name="Lindquist E."/>
            <person name="Barry K."/>
            <person name="Schmutz J."/>
            <person name="Baker S.E."/>
            <person name="Ciuffetti L.M."/>
            <person name="Grigoriev I.V."/>
            <person name="Zhong S."/>
            <person name="Turgeon B.G."/>
        </authorList>
    </citation>
    <scope>NUCLEOTIDE SEQUENCE [LARGE SCALE GENOMIC DNA]</scope>
    <source>
        <strain evidence="3 4">ATCC 44560</strain>
    </source>
</reference>
<dbReference type="PANTHER" id="PTHR43180">
    <property type="entry name" value="3-OXOACYL-(ACYL-CARRIER-PROTEIN) REDUCTASE (AFU_ORTHOLOGUE AFUA_6G11210)"/>
    <property type="match status" value="1"/>
</dbReference>
<dbReference type="InterPro" id="IPR036291">
    <property type="entry name" value="NAD(P)-bd_dom_sf"/>
</dbReference>
<evidence type="ECO:0000313" key="3">
    <source>
        <dbReference type="EMBL" id="EUC42255.1"/>
    </source>
</evidence>
<dbReference type="InterPro" id="IPR002347">
    <property type="entry name" value="SDR_fam"/>
</dbReference>
<dbReference type="AlphaFoldDB" id="W6YXI6"/>
<dbReference type="Pfam" id="PF00106">
    <property type="entry name" value="adh_short"/>
    <property type="match status" value="1"/>
</dbReference>
<dbReference type="GO" id="GO:0016491">
    <property type="term" value="F:oxidoreductase activity"/>
    <property type="evidence" value="ECO:0007669"/>
    <property type="project" value="UniProtKB-KW"/>
</dbReference>
<dbReference type="RefSeq" id="XP_007691216.1">
    <property type="nucleotide sequence ID" value="XM_007693026.1"/>
</dbReference>
<dbReference type="Gene3D" id="3.40.50.720">
    <property type="entry name" value="NAD(P)-binding Rossmann-like Domain"/>
    <property type="match status" value="1"/>
</dbReference>
<organism evidence="3 4">
    <name type="scientific">Bipolaris oryzae ATCC 44560</name>
    <dbReference type="NCBI Taxonomy" id="930090"/>
    <lineage>
        <taxon>Eukaryota</taxon>
        <taxon>Fungi</taxon>
        <taxon>Dikarya</taxon>
        <taxon>Ascomycota</taxon>
        <taxon>Pezizomycotina</taxon>
        <taxon>Dothideomycetes</taxon>
        <taxon>Pleosporomycetidae</taxon>
        <taxon>Pleosporales</taxon>
        <taxon>Pleosporineae</taxon>
        <taxon>Pleosporaceae</taxon>
        <taxon>Bipolaris</taxon>
    </lineage>
</organism>
<dbReference type="Proteomes" id="UP000054032">
    <property type="component" value="Unassembled WGS sequence"/>
</dbReference>
<protein>
    <submittedName>
        <fullName evidence="3">Uncharacterized protein</fullName>
    </submittedName>
</protein>
<keyword evidence="2" id="KW-0560">Oxidoreductase</keyword>
<dbReference type="EMBL" id="KI964067">
    <property type="protein sequence ID" value="EUC42255.1"/>
    <property type="molecule type" value="Genomic_DNA"/>
</dbReference>
<dbReference type="KEGG" id="bor:COCMIDRAFT_103980"/>
<evidence type="ECO:0000313" key="4">
    <source>
        <dbReference type="Proteomes" id="UP000054032"/>
    </source>
</evidence>
<evidence type="ECO:0000256" key="2">
    <source>
        <dbReference type="ARBA" id="ARBA00023002"/>
    </source>
</evidence>
<proteinExistence type="inferred from homology"/>
<dbReference type="eggNOG" id="KOG0725">
    <property type="taxonomic scope" value="Eukaryota"/>
</dbReference>
<dbReference type="SUPFAM" id="SSF51735">
    <property type="entry name" value="NAD(P)-binding Rossmann-fold domains"/>
    <property type="match status" value="1"/>
</dbReference>
<accession>W6YXI6</accession>